<evidence type="ECO:0000313" key="2">
    <source>
        <dbReference type="Proteomes" id="UP000462865"/>
    </source>
</evidence>
<gene>
    <name evidence="1" type="ORF">GKG38_06615</name>
</gene>
<protein>
    <submittedName>
        <fullName evidence="1">Uncharacterized protein</fullName>
    </submittedName>
</protein>
<comment type="caution">
    <text evidence="1">The sequence shown here is derived from an EMBL/GenBank/DDBJ whole genome shotgun (WGS) entry which is preliminary data.</text>
</comment>
<sequence length="230" mass="26163">MGFFDLFRSEEEKREIQRRKEAERQSRRVQYKHDLKDKIGKETIRVTSNRRVLPLVEVGEEFPLGVKGMIPVVTEYKEKEHRCYVFATQSVRRRLLDELGHVNELLDAASSLSGHEFGAINSFEFDLKDPNGWGFTRVDHRPLTRSGGVSRTPLKVRFETSVDTCSPGSYSGIIDYKRDGTMAKLEVTDWASRTKVFKVIASSVRGTMVIKSVTKLGQQADEGEVLYAAD</sequence>
<proteinExistence type="predicted"/>
<dbReference type="AlphaFoldDB" id="A0A7K0I9H0"/>
<organism evidence="1 2">
    <name type="scientific">Gordonibacter urolithinfaciens</name>
    <dbReference type="NCBI Taxonomy" id="1335613"/>
    <lineage>
        <taxon>Bacteria</taxon>
        <taxon>Bacillati</taxon>
        <taxon>Actinomycetota</taxon>
        <taxon>Coriobacteriia</taxon>
        <taxon>Eggerthellales</taxon>
        <taxon>Eggerthellaceae</taxon>
        <taxon>Gordonibacter</taxon>
    </lineage>
</organism>
<dbReference type="EMBL" id="WKZA01000022">
    <property type="protein sequence ID" value="MSA94734.1"/>
    <property type="molecule type" value="Genomic_DNA"/>
</dbReference>
<dbReference type="Proteomes" id="UP000462865">
    <property type="component" value="Unassembled WGS sequence"/>
</dbReference>
<reference evidence="1 2" key="1">
    <citation type="journal article" date="2019" name="Nat. Med.">
        <title>A library of human gut bacterial isolates paired with longitudinal multiomics data enables mechanistic microbiome research.</title>
        <authorList>
            <person name="Poyet M."/>
            <person name="Groussin M."/>
            <person name="Gibbons S.M."/>
            <person name="Avila-Pacheco J."/>
            <person name="Jiang X."/>
            <person name="Kearney S.M."/>
            <person name="Perrotta A.R."/>
            <person name="Berdy B."/>
            <person name="Zhao S."/>
            <person name="Lieberman T.D."/>
            <person name="Swanson P.K."/>
            <person name="Smith M."/>
            <person name="Roesemann S."/>
            <person name="Alexander J.E."/>
            <person name="Rich S.A."/>
            <person name="Livny J."/>
            <person name="Vlamakis H."/>
            <person name="Clish C."/>
            <person name="Bullock K."/>
            <person name="Deik A."/>
            <person name="Scott J."/>
            <person name="Pierce K.A."/>
            <person name="Xavier R.J."/>
            <person name="Alm E.J."/>
        </authorList>
    </citation>
    <scope>NUCLEOTIDE SEQUENCE [LARGE SCALE GENOMIC DNA]</scope>
    <source>
        <strain evidence="1 2">BIOML-A1</strain>
    </source>
</reference>
<evidence type="ECO:0000313" key="1">
    <source>
        <dbReference type="EMBL" id="MSA94734.1"/>
    </source>
</evidence>
<name>A0A7K0I9H0_9ACTN</name>
<dbReference type="RefSeq" id="WP_123674037.1">
    <property type="nucleotide sequence ID" value="NZ_JAJCNT010000015.1"/>
</dbReference>
<accession>A0A7K0I9H0</accession>